<keyword evidence="5" id="KW-0597">Phosphoprotein</keyword>
<keyword evidence="14" id="KW-0443">Lipid metabolism</keyword>
<keyword evidence="7" id="KW-0812">Transmembrane</keyword>
<dbReference type="GeneID" id="103376669"/>
<keyword evidence="6 27" id="KW-0285">Flavoprotein</keyword>
<protein>
    <recommendedName>
        <fullName evidence="28">Flavin-containing monooxygenase</fullName>
        <ecNumber evidence="28">1.-.-.-</ecNumber>
    </recommendedName>
</protein>
<dbReference type="InterPro" id="IPR020946">
    <property type="entry name" value="Flavin_mOase-like"/>
</dbReference>
<evidence type="ECO:0000256" key="11">
    <source>
        <dbReference type="ARBA" id="ARBA00022989"/>
    </source>
</evidence>
<dbReference type="GO" id="GO:0006629">
    <property type="term" value="P:lipid metabolic process"/>
    <property type="evidence" value="ECO:0007669"/>
    <property type="project" value="UniProtKB-KW"/>
</dbReference>
<dbReference type="PANTHER" id="PTHR23023">
    <property type="entry name" value="DIMETHYLANILINE MONOOXYGENASE"/>
    <property type="match status" value="1"/>
</dbReference>
<evidence type="ECO:0000256" key="14">
    <source>
        <dbReference type="ARBA" id="ARBA00023098"/>
    </source>
</evidence>
<evidence type="ECO:0000256" key="24">
    <source>
        <dbReference type="ARBA" id="ARBA00048990"/>
    </source>
</evidence>
<evidence type="ECO:0000256" key="12">
    <source>
        <dbReference type="ARBA" id="ARBA00023002"/>
    </source>
</evidence>
<evidence type="ECO:0000256" key="9">
    <source>
        <dbReference type="ARBA" id="ARBA00022848"/>
    </source>
</evidence>
<dbReference type="Ensembl" id="ENSCSET00000006462.1">
    <property type="protein sequence ID" value="ENSCSEP00000006390.1"/>
    <property type="gene ID" value="ENSCSEG00000004139.1"/>
</dbReference>
<comment type="function">
    <text evidence="16">Acts as a Baeyer-Villiger monooxygenase on a broad range of substrates. Catalyzes the insertion of an oxygen atom into a carbon-carbon bond adjacent to a carbonyl, which converts ketones to esters. Active on diverse carbonyl compounds, whereas soft nucleophiles are mostly non- or poorly reactive. In contrast with other forms of FMO it is non- or poorly active on 'classical' substrates such as drugs, pesticides, and dietary components containing soft nucleophilic heteroatoms. Able to oxidize drug molecules bearing a carbonyl group on an aliphatic chain, such as nabumetone and pentoxifylline. Also, in the absence of substrates, shows slow but yet significant NADPH oxidase activity. Acts as a positive modulator of cholesterol biosynthesis as well as glucose homeostasis, promoting metabolic aging via pleiotropic effects.</text>
</comment>
<comment type="catalytic activity">
    <reaction evidence="17">
        <text>hexan-3-one + NADPH + O2 + H(+) = propyl propanoate + NADP(+) + H2O</text>
        <dbReference type="Rhea" id="RHEA:54848"/>
        <dbReference type="ChEBI" id="CHEBI:15377"/>
        <dbReference type="ChEBI" id="CHEBI:15378"/>
        <dbReference type="ChEBI" id="CHEBI:15379"/>
        <dbReference type="ChEBI" id="CHEBI:57783"/>
        <dbReference type="ChEBI" id="CHEBI:58349"/>
        <dbReference type="ChEBI" id="CHEBI:89828"/>
        <dbReference type="ChEBI" id="CHEBI:89891"/>
    </reaction>
    <physiologicalReaction direction="left-to-right" evidence="17">
        <dbReference type="Rhea" id="RHEA:54849"/>
    </physiologicalReaction>
</comment>
<evidence type="ECO:0000256" key="28">
    <source>
        <dbReference type="RuleBase" id="RU361177"/>
    </source>
</evidence>
<evidence type="ECO:0000256" key="21">
    <source>
        <dbReference type="ARBA" id="ARBA00047977"/>
    </source>
</evidence>
<keyword evidence="15 27" id="KW-0472">Membrane</keyword>
<comment type="similarity">
    <text evidence="3 27 28">Belongs to the FMO family.</text>
</comment>
<dbReference type="RefSeq" id="XP_016886853.1">
    <property type="nucleotide sequence ID" value="XM_017031364.2"/>
</dbReference>
<evidence type="ECO:0000256" key="22">
    <source>
        <dbReference type="ARBA" id="ARBA00048459"/>
    </source>
</evidence>
<proteinExistence type="inferred from homology"/>
<dbReference type="Proteomes" id="UP000265120">
    <property type="component" value="Chromosome 2"/>
</dbReference>
<dbReference type="GO" id="GO:0050661">
    <property type="term" value="F:NADP binding"/>
    <property type="evidence" value="ECO:0007669"/>
    <property type="project" value="InterPro"/>
</dbReference>
<dbReference type="InterPro" id="IPR050346">
    <property type="entry name" value="FMO-like"/>
</dbReference>
<evidence type="ECO:0000256" key="19">
    <source>
        <dbReference type="ARBA" id="ARBA00047855"/>
    </source>
</evidence>
<dbReference type="GeneTree" id="ENSGT00940000160836"/>
<comment type="catalytic activity">
    <reaction evidence="21">
        <text>hexan-3-one + NADPH + O2 + H(+) = ethyl butanoate + NADP(+) + H2O</text>
        <dbReference type="Rhea" id="RHEA:54844"/>
        <dbReference type="ChEBI" id="CHEBI:15377"/>
        <dbReference type="ChEBI" id="CHEBI:15378"/>
        <dbReference type="ChEBI" id="CHEBI:15379"/>
        <dbReference type="ChEBI" id="CHEBI:57783"/>
        <dbReference type="ChEBI" id="CHEBI:58349"/>
        <dbReference type="ChEBI" id="CHEBI:88764"/>
        <dbReference type="ChEBI" id="CHEBI:89891"/>
    </reaction>
    <physiologicalReaction direction="left-to-right" evidence="21">
        <dbReference type="Rhea" id="RHEA:54845"/>
    </physiologicalReaction>
</comment>
<evidence type="ECO:0000256" key="25">
    <source>
        <dbReference type="ARBA" id="ARBA00049443"/>
    </source>
</evidence>
<keyword evidence="11" id="KW-1133">Transmembrane helix</keyword>
<evidence type="ECO:0000256" key="18">
    <source>
        <dbReference type="ARBA" id="ARBA00047574"/>
    </source>
</evidence>
<reference evidence="29 30" key="1">
    <citation type="journal article" date="2014" name="Nat. Genet.">
        <title>Whole-genome sequence of a flatfish provides insights into ZW sex chromosome evolution and adaptation to a benthic lifestyle.</title>
        <authorList>
            <person name="Chen S."/>
            <person name="Zhang G."/>
            <person name="Shao C."/>
            <person name="Huang Q."/>
            <person name="Liu G."/>
            <person name="Zhang P."/>
            <person name="Song W."/>
            <person name="An N."/>
            <person name="Chalopin D."/>
            <person name="Volff J.N."/>
            <person name="Hong Y."/>
            <person name="Li Q."/>
            <person name="Sha Z."/>
            <person name="Zhou H."/>
            <person name="Xie M."/>
            <person name="Yu Q."/>
            <person name="Liu Y."/>
            <person name="Xiang H."/>
            <person name="Wang N."/>
            <person name="Wu K."/>
            <person name="Yang C."/>
            <person name="Zhou Q."/>
            <person name="Liao X."/>
            <person name="Yang L."/>
            <person name="Hu Q."/>
            <person name="Zhang J."/>
            <person name="Meng L."/>
            <person name="Jin L."/>
            <person name="Tian Y."/>
            <person name="Lian J."/>
            <person name="Yang J."/>
            <person name="Miao G."/>
            <person name="Liu S."/>
            <person name="Liang Z."/>
            <person name="Yan F."/>
            <person name="Li Y."/>
            <person name="Sun B."/>
            <person name="Zhang H."/>
            <person name="Zhang J."/>
            <person name="Zhu Y."/>
            <person name="Du M."/>
            <person name="Zhao Y."/>
            <person name="Schartl M."/>
            <person name="Tang Q."/>
            <person name="Wang J."/>
        </authorList>
    </citation>
    <scope>NUCLEOTIDE SEQUENCE</scope>
</reference>
<dbReference type="KEGG" id="csem:103376669"/>
<dbReference type="FunFam" id="3.50.50.60:FF:000409">
    <property type="entry name" value="Dimethylaniline monooxygenase [N-oxide-forming]"/>
    <property type="match status" value="1"/>
</dbReference>
<name>A0A3P8V029_CYNSE</name>
<sequence>MTRRVAIIGGGSSGLVCIKTCLDEGLEPVCYESSDDIGGLWRFKENPEPDRASIYHSVIINTSKEMMCFSDFPIPGEFPNFMHNSLIMEYFRMYVDHFKLTKHIRLNTKVLQVKQRSDFSHSGQWDVEIENKDSTKEKHIFDAVMICIGHHCEPNLPLHDFPGIDTFTGKFFHSRDYKTPEEWRNKKAVVVGIGNSGGDLAVELSRVTKQLYLSTRRGAWVLNRVGENGIPLDLNFNRVLDFFKRVLPFGVYCSLGERRLNRRFDHHLYNLKPKHRLFSQHPTVNDDLPNRILSGTIQVKPNIRRLQGSSVEFNDGTIVDDVDLVVFATGYNFSYPFLTSKVVSVSQNKTKLYKYVFPPELERPTLAIIGLVQPLGAIMPISEMQARWATRVFKGCIKLPSAKAMLNDIKYKEESMASRYVASQRHTIQVDYVSYMDEIAELVGVQPKIKRMLFTDPKLALKLVFGPCTPYQFRLRGPGKWAKARQAILTQWERMAQPMQTRPCDEPPCHSWLTWPVVLASVTAGVAAYMYRNSLCTVLQDPMAWLDWMKSFLPAENN</sequence>
<evidence type="ECO:0000256" key="13">
    <source>
        <dbReference type="ARBA" id="ARBA00023033"/>
    </source>
</evidence>
<keyword evidence="8 27" id="KW-0274">FAD</keyword>
<dbReference type="OMA" id="WHYDPIP"/>
<dbReference type="STRING" id="244447.ENSCSEP00000006386"/>
<dbReference type="Pfam" id="PF00743">
    <property type="entry name" value="FMO-like"/>
    <property type="match status" value="1"/>
</dbReference>
<dbReference type="GO" id="GO:0004499">
    <property type="term" value="F:N,N-dimethylaniline monooxygenase activity"/>
    <property type="evidence" value="ECO:0007669"/>
    <property type="project" value="UniProtKB-UniRule"/>
</dbReference>
<dbReference type="GO" id="GO:0016174">
    <property type="term" value="F:NAD(P)H oxidase H2O2-forming activity"/>
    <property type="evidence" value="ECO:0007669"/>
    <property type="project" value="UniProtKB-EC"/>
</dbReference>
<dbReference type="FunFam" id="3.50.50.60:FF:000073">
    <property type="entry name" value="Dimethylaniline monooxygenase [N-oxide-forming]"/>
    <property type="match status" value="1"/>
</dbReference>
<comment type="catalytic activity">
    <reaction evidence="22">
        <text>octan-3-one + NADPH + O2 + H(+) = ethyl hexanoate + NADP(+) + H2O</text>
        <dbReference type="Rhea" id="RHEA:54856"/>
        <dbReference type="ChEBI" id="CHEBI:15377"/>
        <dbReference type="ChEBI" id="CHEBI:15378"/>
        <dbReference type="ChEBI" id="CHEBI:15379"/>
        <dbReference type="ChEBI" id="CHEBI:57783"/>
        <dbReference type="ChEBI" id="CHEBI:58349"/>
        <dbReference type="ChEBI" id="CHEBI:80946"/>
        <dbReference type="ChEBI" id="CHEBI:86055"/>
    </reaction>
    <physiologicalReaction direction="left-to-right" evidence="22">
        <dbReference type="Rhea" id="RHEA:54857"/>
    </physiologicalReaction>
</comment>
<comment type="cofactor">
    <cofactor evidence="1 27 28">
        <name>FAD</name>
        <dbReference type="ChEBI" id="CHEBI:57692"/>
    </cofactor>
</comment>
<evidence type="ECO:0000256" key="17">
    <source>
        <dbReference type="ARBA" id="ARBA00047426"/>
    </source>
</evidence>
<evidence type="ECO:0000256" key="5">
    <source>
        <dbReference type="ARBA" id="ARBA00022553"/>
    </source>
</evidence>
<keyword evidence="10 27" id="KW-0521">NADP</keyword>
<evidence type="ECO:0000256" key="15">
    <source>
        <dbReference type="ARBA" id="ARBA00023136"/>
    </source>
</evidence>
<accession>A0A3P8V029</accession>
<reference evidence="29" key="2">
    <citation type="submission" date="2025-05" db="UniProtKB">
        <authorList>
            <consortium name="Ensembl"/>
        </authorList>
    </citation>
    <scope>IDENTIFICATION</scope>
</reference>
<evidence type="ECO:0000313" key="29">
    <source>
        <dbReference type="Ensembl" id="ENSCSEP00000006386.1"/>
    </source>
</evidence>
<keyword evidence="27" id="KW-0256">Endoplasmic reticulum</keyword>
<evidence type="ECO:0000256" key="8">
    <source>
        <dbReference type="ARBA" id="ARBA00022827"/>
    </source>
</evidence>
<dbReference type="PIRSF" id="PIRSF000332">
    <property type="entry name" value="FMO"/>
    <property type="match status" value="1"/>
</dbReference>
<comment type="catalytic activity">
    <reaction evidence="24">
        <text>heptan-4-one + NADPH + O2 + H(+) = propyl butanoate + NADP(+) + H2O</text>
        <dbReference type="Rhea" id="RHEA:54852"/>
        <dbReference type="ChEBI" id="CHEBI:15377"/>
        <dbReference type="ChEBI" id="CHEBI:15378"/>
        <dbReference type="ChEBI" id="CHEBI:15379"/>
        <dbReference type="ChEBI" id="CHEBI:57783"/>
        <dbReference type="ChEBI" id="CHEBI:58349"/>
        <dbReference type="ChEBI" id="CHEBI:89484"/>
        <dbReference type="ChEBI" id="CHEBI:89719"/>
    </reaction>
    <physiologicalReaction direction="left-to-right" evidence="24">
        <dbReference type="Rhea" id="RHEA:54853"/>
    </physiologicalReaction>
</comment>
<keyword evidence="12 27" id="KW-0560">Oxidoreductase</keyword>
<evidence type="ECO:0000256" key="6">
    <source>
        <dbReference type="ARBA" id="ARBA00022630"/>
    </source>
</evidence>
<comment type="subcellular location">
    <subcellularLocation>
        <location evidence="27">Endoplasmic reticulum membrane</location>
    </subcellularLocation>
    <subcellularLocation>
        <location evidence="2">Microsome membrane</location>
    </subcellularLocation>
</comment>
<keyword evidence="30" id="KW-1185">Reference proteome</keyword>
<evidence type="ECO:0000256" key="7">
    <source>
        <dbReference type="ARBA" id="ARBA00022692"/>
    </source>
</evidence>
<evidence type="ECO:0000256" key="16">
    <source>
        <dbReference type="ARBA" id="ARBA00045722"/>
    </source>
</evidence>
<dbReference type="SUPFAM" id="SSF51905">
    <property type="entry name" value="FAD/NAD(P)-binding domain"/>
    <property type="match status" value="2"/>
</dbReference>
<dbReference type="OrthoDB" id="66881at2759"/>
<comment type="catalytic activity">
    <reaction evidence="20">
        <text>NADPH + O2 + H(+) = H2O2 + NADP(+)</text>
        <dbReference type="Rhea" id="RHEA:11260"/>
        <dbReference type="ChEBI" id="CHEBI:15378"/>
        <dbReference type="ChEBI" id="CHEBI:15379"/>
        <dbReference type="ChEBI" id="CHEBI:16240"/>
        <dbReference type="ChEBI" id="CHEBI:57783"/>
        <dbReference type="ChEBI" id="CHEBI:58349"/>
        <dbReference type="EC" id="1.6.3.1"/>
    </reaction>
    <physiologicalReaction direction="left-to-right" evidence="20">
        <dbReference type="Rhea" id="RHEA:11261"/>
    </physiologicalReaction>
</comment>
<dbReference type="InterPro" id="IPR036188">
    <property type="entry name" value="FAD/NAD-bd_sf"/>
</dbReference>
<evidence type="ECO:0000256" key="23">
    <source>
        <dbReference type="ARBA" id="ARBA00048989"/>
    </source>
</evidence>
<comment type="catalytic activity">
    <reaction evidence="18">
        <text>heptan-2-one + NADPH + O2 + H(+) = pentyl acetate + NADP(+) + H2O</text>
        <dbReference type="Rhea" id="RHEA:54836"/>
        <dbReference type="ChEBI" id="CHEBI:5672"/>
        <dbReference type="ChEBI" id="CHEBI:15377"/>
        <dbReference type="ChEBI" id="CHEBI:15378"/>
        <dbReference type="ChEBI" id="CHEBI:15379"/>
        <dbReference type="ChEBI" id="CHEBI:57783"/>
        <dbReference type="ChEBI" id="CHEBI:58349"/>
        <dbReference type="ChEBI" id="CHEBI:87362"/>
    </reaction>
    <physiologicalReaction direction="left-to-right" evidence="18">
        <dbReference type="Rhea" id="RHEA:54837"/>
    </physiologicalReaction>
</comment>
<evidence type="ECO:0000256" key="4">
    <source>
        <dbReference type="ARBA" id="ARBA00022481"/>
    </source>
</evidence>
<evidence type="ECO:0000256" key="2">
    <source>
        <dbReference type="ARBA" id="ARBA00004524"/>
    </source>
</evidence>
<evidence type="ECO:0000256" key="27">
    <source>
        <dbReference type="PIRNR" id="PIRNR000332"/>
    </source>
</evidence>
<dbReference type="EC" id="1.-.-.-" evidence="28"/>
<dbReference type="Ensembl" id="ENSCSET00000006459.1">
    <property type="protein sequence ID" value="ENSCSEP00000006386.1"/>
    <property type="gene ID" value="ENSCSEG00000004139.1"/>
</dbReference>
<keyword evidence="13 27" id="KW-0503">Monooxygenase</keyword>
<comment type="catalytic activity">
    <reaction evidence="25">
        <text>N,N-dimethylaniline + NADPH + O2 + H(+) = N,N-dimethylaniline N-oxide + NADP(+) + H2O</text>
        <dbReference type="Rhea" id="RHEA:24468"/>
        <dbReference type="ChEBI" id="CHEBI:15377"/>
        <dbReference type="ChEBI" id="CHEBI:15378"/>
        <dbReference type="ChEBI" id="CHEBI:15379"/>
        <dbReference type="ChEBI" id="CHEBI:16269"/>
        <dbReference type="ChEBI" id="CHEBI:17735"/>
        <dbReference type="ChEBI" id="CHEBI:57783"/>
        <dbReference type="ChEBI" id="CHEBI:58349"/>
        <dbReference type="EC" id="1.14.13.8"/>
    </reaction>
    <physiologicalReaction direction="left-to-right" evidence="25">
        <dbReference type="Rhea" id="RHEA:24469"/>
    </physiologicalReaction>
</comment>
<comment type="catalytic activity">
    <reaction evidence="19">
        <text>sulcatone + NADPH + O2 + H(+) = 4-methylpent-3-en-1-yl acetate + NADP(+) + H2O</text>
        <dbReference type="Rhea" id="RHEA:54864"/>
        <dbReference type="ChEBI" id="CHEBI:15377"/>
        <dbReference type="ChEBI" id="CHEBI:15378"/>
        <dbReference type="ChEBI" id="CHEBI:15379"/>
        <dbReference type="ChEBI" id="CHEBI:16310"/>
        <dbReference type="ChEBI" id="CHEBI:57783"/>
        <dbReference type="ChEBI" id="CHEBI:58349"/>
        <dbReference type="ChEBI" id="CHEBI:138373"/>
    </reaction>
    <physiologicalReaction direction="left-to-right" evidence="19">
        <dbReference type="Rhea" id="RHEA:54865"/>
    </physiologicalReaction>
</comment>
<dbReference type="Gene3D" id="3.50.50.60">
    <property type="entry name" value="FAD/NAD(P)-binding domain"/>
    <property type="match status" value="2"/>
</dbReference>
<evidence type="ECO:0000256" key="20">
    <source>
        <dbReference type="ARBA" id="ARBA00047864"/>
    </source>
</evidence>
<organism evidence="29 30">
    <name type="scientific">Cynoglossus semilaevis</name>
    <name type="common">Tongue sole</name>
    <dbReference type="NCBI Taxonomy" id="244447"/>
    <lineage>
        <taxon>Eukaryota</taxon>
        <taxon>Metazoa</taxon>
        <taxon>Chordata</taxon>
        <taxon>Craniata</taxon>
        <taxon>Vertebrata</taxon>
        <taxon>Euteleostomi</taxon>
        <taxon>Actinopterygii</taxon>
        <taxon>Neopterygii</taxon>
        <taxon>Teleostei</taxon>
        <taxon>Neoteleostei</taxon>
        <taxon>Acanthomorphata</taxon>
        <taxon>Carangaria</taxon>
        <taxon>Pleuronectiformes</taxon>
        <taxon>Pleuronectoidei</taxon>
        <taxon>Cynoglossidae</taxon>
        <taxon>Cynoglossinae</taxon>
        <taxon>Cynoglossus</taxon>
    </lineage>
</organism>
<dbReference type="InterPro" id="IPR002257">
    <property type="entry name" value="Flavin_mOase_5"/>
</dbReference>
<evidence type="ECO:0000256" key="10">
    <source>
        <dbReference type="ARBA" id="ARBA00022857"/>
    </source>
</evidence>
<evidence type="ECO:0000313" key="30">
    <source>
        <dbReference type="Proteomes" id="UP000265120"/>
    </source>
</evidence>
<comment type="catalytic activity">
    <reaction evidence="23">
        <text>(2E)-geranial + NADPH + O2 + H(+) = (1E)-2,6-dimethylhepta-1,5-dien-1-yl formate + NADP(+) + H2O</text>
        <dbReference type="Rhea" id="RHEA:54860"/>
        <dbReference type="ChEBI" id="CHEBI:15377"/>
        <dbReference type="ChEBI" id="CHEBI:15378"/>
        <dbReference type="ChEBI" id="CHEBI:15379"/>
        <dbReference type="ChEBI" id="CHEBI:16980"/>
        <dbReference type="ChEBI" id="CHEBI:57783"/>
        <dbReference type="ChEBI" id="CHEBI:58349"/>
        <dbReference type="ChEBI" id="CHEBI:138375"/>
    </reaction>
    <physiologicalReaction direction="left-to-right" evidence="23">
        <dbReference type="Rhea" id="RHEA:54861"/>
    </physiologicalReaction>
</comment>
<dbReference type="GO" id="GO:0005789">
    <property type="term" value="C:endoplasmic reticulum membrane"/>
    <property type="evidence" value="ECO:0007669"/>
    <property type="project" value="UniProtKB-SubCell"/>
</dbReference>
<keyword evidence="9" id="KW-0492">Microsome</keyword>
<dbReference type="AlphaFoldDB" id="A0A3P8V029"/>
<evidence type="ECO:0000256" key="26">
    <source>
        <dbReference type="ARBA" id="ARBA00049475"/>
    </source>
</evidence>
<dbReference type="PRINTS" id="PR01125">
    <property type="entry name" value="FMOXYGENASE5"/>
</dbReference>
<evidence type="ECO:0000256" key="1">
    <source>
        <dbReference type="ARBA" id="ARBA00001974"/>
    </source>
</evidence>
<dbReference type="FunFam" id="3.50.50.60:FF:000042">
    <property type="entry name" value="Dimethylaniline monooxygenase [N-oxide-forming]"/>
    <property type="match status" value="1"/>
</dbReference>
<comment type="catalytic activity">
    <reaction evidence="26">
        <text>octan-3-one + NADPH + O2 + H(+) = pentyl propanoate + NADP(+) + H2O</text>
        <dbReference type="Rhea" id="RHEA:54840"/>
        <dbReference type="ChEBI" id="CHEBI:15377"/>
        <dbReference type="ChEBI" id="CHEBI:15378"/>
        <dbReference type="ChEBI" id="CHEBI:15379"/>
        <dbReference type="ChEBI" id="CHEBI:57783"/>
        <dbReference type="ChEBI" id="CHEBI:58349"/>
        <dbReference type="ChEBI" id="CHEBI:80946"/>
        <dbReference type="ChEBI" id="CHEBI:87373"/>
    </reaction>
    <physiologicalReaction direction="left-to-right" evidence="26">
        <dbReference type="Rhea" id="RHEA:54841"/>
    </physiologicalReaction>
</comment>
<evidence type="ECO:0000256" key="3">
    <source>
        <dbReference type="ARBA" id="ARBA00009183"/>
    </source>
</evidence>
<keyword evidence="4" id="KW-0488">Methylation</keyword>
<dbReference type="PRINTS" id="PR00370">
    <property type="entry name" value="FMOXYGENASE"/>
</dbReference>
<dbReference type="GO" id="GO:0050660">
    <property type="term" value="F:flavin adenine dinucleotide binding"/>
    <property type="evidence" value="ECO:0007669"/>
    <property type="project" value="InterPro"/>
</dbReference>
<dbReference type="InterPro" id="IPR000960">
    <property type="entry name" value="Flavin_mOase"/>
</dbReference>